<dbReference type="EMBL" id="NXMA01000010">
    <property type="protein sequence ID" value="TKX31428.1"/>
    <property type="molecule type" value="Genomic_DNA"/>
</dbReference>
<dbReference type="PANTHER" id="PTHR42891">
    <property type="entry name" value="D-GLYCERO-BETA-D-MANNO-HEPTOSE-1,7-BISPHOSPHATE 7-PHOSPHATASE"/>
    <property type="match status" value="1"/>
</dbReference>
<dbReference type="PANTHER" id="PTHR42891:SF1">
    <property type="entry name" value="D-GLYCERO-BETA-D-MANNO-HEPTOSE-1,7-BISPHOSPHATE 7-PHOSPHATASE"/>
    <property type="match status" value="1"/>
</dbReference>
<dbReference type="InterPro" id="IPR006549">
    <property type="entry name" value="HAD-SF_hydro_IIIA"/>
</dbReference>
<dbReference type="InterPro" id="IPR006543">
    <property type="entry name" value="Histidinol-phos"/>
</dbReference>
<dbReference type="RefSeq" id="WP_269747341.1">
    <property type="nucleotide sequence ID" value="NZ_NXMA01000010.1"/>
</dbReference>
<feature type="binding site" evidence="13">
    <location>
        <position position="127"/>
    </location>
    <ligand>
        <name>Mg(2+)</name>
        <dbReference type="ChEBI" id="CHEBI:18420"/>
    </ligand>
</feature>
<comment type="subunit">
    <text evidence="3">Monomer.</text>
</comment>
<dbReference type="GO" id="GO:0005975">
    <property type="term" value="P:carbohydrate metabolic process"/>
    <property type="evidence" value="ECO:0007669"/>
    <property type="project" value="InterPro"/>
</dbReference>
<evidence type="ECO:0000256" key="3">
    <source>
        <dbReference type="ARBA" id="ARBA00011245"/>
    </source>
</evidence>
<feature type="site" description="Stabilizes the phosphoryl group" evidence="12">
    <location>
        <position position="102"/>
    </location>
</feature>
<evidence type="ECO:0000256" key="13">
    <source>
        <dbReference type="PIRSR" id="PIRSR004682-4"/>
    </source>
</evidence>
<comment type="similarity">
    <text evidence="10">Belongs to the gmhB family.</text>
</comment>
<evidence type="ECO:0000313" key="15">
    <source>
        <dbReference type="Proteomes" id="UP000310353"/>
    </source>
</evidence>
<organism evidence="14 15">
    <name type="scientific">Campylobacter aviculae</name>
    <dbReference type="NCBI Taxonomy" id="2510190"/>
    <lineage>
        <taxon>Bacteria</taxon>
        <taxon>Pseudomonadati</taxon>
        <taxon>Campylobacterota</taxon>
        <taxon>Epsilonproteobacteria</taxon>
        <taxon>Campylobacterales</taxon>
        <taxon>Campylobacteraceae</taxon>
        <taxon>Campylobacter</taxon>
    </lineage>
</organism>
<dbReference type="NCBIfam" id="TIGR01549">
    <property type="entry name" value="HAD-SF-IA-v1"/>
    <property type="match status" value="1"/>
</dbReference>
<sequence>MLFMKKALFLDRDGVINIDKKYVYKIEDFEFCEGIFDLCRYFLKKDYLLFIITNQSGIARGYYSEEDFSKLCDFLLKEFEKERIHFSKIYHCPHLQDCDCRKPKPGMLLKAKKEFDIDMENSVFIGDNLSDMQAGFNANINTLILIDQEKKEGNFFKQFANLKEVLSFFEKGKNK</sequence>
<dbReference type="SUPFAM" id="SSF56784">
    <property type="entry name" value="HAD-like"/>
    <property type="match status" value="1"/>
</dbReference>
<evidence type="ECO:0000313" key="14">
    <source>
        <dbReference type="EMBL" id="TKX31428.1"/>
    </source>
</evidence>
<name>A0A4U7BHW3_9BACT</name>
<comment type="cofactor">
    <cofactor evidence="13">
        <name>Zn(2+)</name>
        <dbReference type="ChEBI" id="CHEBI:29105"/>
    </cofactor>
</comment>
<dbReference type="InterPro" id="IPR004446">
    <property type="entry name" value="Heptose_bisP_phosphatase"/>
</dbReference>
<dbReference type="GO" id="GO:0005737">
    <property type="term" value="C:cytoplasm"/>
    <property type="evidence" value="ECO:0007669"/>
    <property type="project" value="UniProtKB-SubCell"/>
</dbReference>
<dbReference type="EC" id="3.1.3.-" evidence="10"/>
<keyword evidence="5 13" id="KW-0479">Metal-binding</keyword>
<dbReference type="InterPro" id="IPR006439">
    <property type="entry name" value="HAD-SF_hydro_IA"/>
</dbReference>
<dbReference type="GO" id="GO:0046872">
    <property type="term" value="F:metal ion binding"/>
    <property type="evidence" value="ECO:0007669"/>
    <property type="project" value="UniProtKB-KW"/>
</dbReference>
<dbReference type="AlphaFoldDB" id="A0A4U7BHW3"/>
<evidence type="ECO:0000256" key="12">
    <source>
        <dbReference type="PIRSR" id="PIRSR004682-3"/>
    </source>
</evidence>
<keyword evidence="13" id="KW-0460">Magnesium</keyword>
<dbReference type="InterPro" id="IPR036412">
    <property type="entry name" value="HAD-like_sf"/>
</dbReference>
<feature type="binding site" evidence="13">
    <location>
        <position position="94"/>
    </location>
    <ligand>
        <name>Zn(2+)</name>
        <dbReference type="ChEBI" id="CHEBI:29105"/>
    </ligand>
</feature>
<keyword evidence="6 10" id="KW-0378">Hydrolase</keyword>
<feature type="binding site" evidence="13">
    <location>
        <position position="100"/>
    </location>
    <ligand>
        <name>Zn(2+)</name>
        <dbReference type="ChEBI" id="CHEBI:29105"/>
    </ligand>
</feature>
<dbReference type="NCBIfam" id="TIGR01656">
    <property type="entry name" value="Histidinol-ppas"/>
    <property type="match status" value="1"/>
</dbReference>
<keyword evidence="8 10" id="KW-0119">Carbohydrate metabolism</keyword>
<feature type="binding site" evidence="13">
    <location>
        <position position="13"/>
    </location>
    <ligand>
        <name>Mg(2+)</name>
        <dbReference type="ChEBI" id="CHEBI:18420"/>
    </ligand>
</feature>
<dbReference type="GO" id="GO:0016791">
    <property type="term" value="F:phosphatase activity"/>
    <property type="evidence" value="ECO:0007669"/>
    <property type="project" value="InterPro"/>
</dbReference>
<gene>
    <name evidence="14" type="ORF">CQA76_06505</name>
</gene>
<proteinExistence type="inferred from homology"/>
<feature type="binding site" evidence="13">
    <location>
        <position position="11"/>
    </location>
    <ligand>
        <name>Mg(2+)</name>
        <dbReference type="ChEBI" id="CHEBI:18420"/>
    </ligand>
</feature>
<dbReference type="PIRSF" id="PIRSF004682">
    <property type="entry name" value="GmhB"/>
    <property type="match status" value="1"/>
</dbReference>
<dbReference type="NCBIfam" id="TIGR00213">
    <property type="entry name" value="GmhB_yaeD"/>
    <property type="match status" value="1"/>
</dbReference>
<dbReference type="InterPro" id="IPR013954">
    <property type="entry name" value="PNK3P"/>
</dbReference>
<dbReference type="InterPro" id="IPR023214">
    <property type="entry name" value="HAD_sf"/>
</dbReference>
<feature type="active site" description="Proton donor" evidence="11">
    <location>
        <position position="13"/>
    </location>
</feature>
<protein>
    <recommendedName>
        <fullName evidence="9 10">D,D-heptose 1,7-bisphosphate phosphatase</fullName>
        <ecNumber evidence="10">3.1.3.-</ecNumber>
    </recommendedName>
</protein>
<dbReference type="CDD" id="cd07503">
    <property type="entry name" value="HAD_HisB-N"/>
    <property type="match status" value="1"/>
</dbReference>
<reference evidence="14 15" key="1">
    <citation type="submission" date="2018-05" db="EMBL/GenBank/DDBJ databases">
        <title>Novel Campyloabacter and Helicobacter Species and Strains.</title>
        <authorList>
            <person name="Mannion A.J."/>
            <person name="Shen Z."/>
            <person name="Fox J.G."/>
        </authorList>
    </citation>
    <scope>NUCLEOTIDE SEQUENCE [LARGE SCALE GENOMIC DNA]</scope>
    <source>
        <strain evidence="15">MIT17-670</strain>
    </source>
</reference>
<evidence type="ECO:0000256" key="1">
    <source>
        <dbReference type="ARBA" id="ARBA00001946"/>
    </source>
</evidence>
<evidence type="ECO:0000256" key="6">
    <source>
        <dbReference type="ARBA" id="ARBA00022801"/>
    </source>
</evidence>
<accession>A0A4U7BHW3</accession>
<evidence type="ECO:0000256" key="4">
    <source>
        <dbReference type="ARBA" id="ARBA00022490"/>
    </source>
</evidence>
<evidence type="ECO:0000256" key="5">
    <source>
        <dbReference type="ARBA" id="ARBA00022723"/>
    </source>
</evidence>
<dbReference type="Proteomes" id="UP000310353">
    <property type="component" value="Unassembled WGS sequence"/>
</dbReference>
<keyword evidence="15" id="KW-1185">Reference proteome</keyword>
<evidence type="ECO:0000256" key="9">
    <source>
        <dbReference type="ARBA" id="ARBA00031828"/>
    </source>
</evidence>
<evidence type="ECO:0000256" key="8">
    <source>
        <dbReference type="ARBA" id="ARBA00023277"/>
    </source>
</evidence>
<comment type="subcellular location">
    <subcellularLocation>
        <location evidence="2 10">Cytoplasm</location>
    </subcellularLocation>
</comment>
<keyword evidence="4 10" id="KW-0963">Cytoplasm</keyword>
<evidence type="ECO:0000256" key="7">
    <source>
        <dbReference type="ARBA" id="ARBA00022833"/>
    </source>
</evidence>
<keyword evidence="7 13" id="KW-0862">Zinc</keyword>
<comment type="caution">
    <text evidence="14">The sequence shown here is derived from an EMBL/GenBank/DDBJ whole genome shotgun (WGS) entry which is preliminary data.</text>
</comment>
<dbReference type="NCBIfam" id="TIGR01662">
    <property type="entry name" value="HAD-SF-IIIA"/>
    <property type="match status" value="1"/>
</dbReference>
<comment type="cofactor">
    <cofactor evidence="1 13">
        <name>Mg(2+)</name>
        <dbReference type="ChEBI" id="CHEBI:18420"/>
    </cofactor>
</comment>
<evidence type="ECO:0000256" key="10">
    <source>
        <dbReference type="PIRNR" id="PIRNR004682"/>
    </source>
</evidence>
<dbReference type="Gene3D" id="3.40.50.1000">
    <property type="entry name" value="HAD superfamily/HAD-like"/>
    <property type="match status" value="1"/>
</dbReference>
<feature type="binding site" evidence="13">
    <location>
        <position position="92"/>
    </location>
    <ligand>
        <name>Zn(2+)</name>
        <dbReference type="ChEBI" id="CHEBI:29105"/>
    </ligand>
</feature>
<feature type="site" description="Stabilizes the phosphoryl group" evidence="12">
    <location>
        <position position="53"/>
    </location>
</feature>
<feature type="site" description="Contributes to substrate recognition" evidence="12">
    <location>
        <position position="101"/>
    </location>
</feature>
<evidence type="ECO:0000256" key="2">
    <source>
        <dbReference type="ARBA" id="ARBA00004496"/>
    </source>
</evidence>
<evidence type="ECO:0000256" key="11">
    <source>
        <dbReference type="PIRSR" id="PIRSR004682-1"/>
    </source>
</evidence>
<dbReference type="Pfam" id="PF08645">
    <property type="entry name" value="PNK3P"/>
    <property type="match status" value="1"/>
</dbReference>
<feature type="active site" description="Nucleophile" evidence="11">
    <location>
        <position position="11"/>
    </location>
</feature>
<feature type="binding site" evidence="13">
    <location>
        <position position="98"/>
    </location>
    <ligand>
        <name>Zn(2+)</name>
        <dbReference type="ChEBI" id="CHEBI:29105"/>
    </ligand>
</feature>